<dbReference type="InterPro" id="IPR050628">
    <property type="entry name" value="SNF2_RAD54_helicase_TF"/>
</dbReference>
<dbReference type="InterPro" id="IPR000330">
    <property type="entry name" value="SNF2_N"/>
</dbReference>
<evidence type="ECO:0000259" key="7">
    <source>
        <dbReference type="PROSITE" id="PS51192"/>
    </source>
</evidence>
<keyword evidence="2" id="KW-0547">Nucleotide-binding</keyword>
<feature type="region of interest" description="Disordered" evidence="6">
    <location>
        <begin position="659"/>
        <end position="688"/>
    </location>
</feature>
<dbReference type="EMBL" id="QZAR01000002">
    <property type="protein sequence ID" value="THW97513.1"/>
    <property type="molecule type" value="Genomic_DNA"/>
</dbReference>
<feature type="compositionally biased region" description="Polar residues" evidence="6">
    <location>
        <begin position="73"/>
        <end position="82"/>
    </location>
</feature>
<evidence type="ECO:0000256" key="1">
    <source>
        <dbReference type="ARBA" id="ARBA00007025"/>
    </source>
</evidence>
<dbReference type="Gene3D" id="3.40.50.300">
    <property type="entry name" value="P-loop containing nucleotide triphosphate hydrolases"/>
    <property type="match status" value="1"/>
</dbReference>
<accession>A0A4S9BX12</accession>
<dbReference type="Pfam" id="PF00176">
    <property type="entry name" value="SNF2-rel_dom"/>
    <property type="match status" value="1"/>
</dbReference>
<dbReference type="SUPFAM" id="SSF52540">
    <property type="entry name" value="P-loop containing nucleoside triphosphate hydrolases"/>
    <property type="match status" value="2"/>
</dbReference>
<dbReference type="InterPro" id="IPR027417">
    <property type="entry name" value="P-loop_NTPase"/>
</dbReference>
<evidence type="ECO:0000256" key="6">
    <source>
        <dbReference type="SAM" id="MobiDB-lite"/>
    </source>
</evidence>
<dbReference type="InterPro" id="IPR038718">
    <property type="entry name" value="SNF2-like_sf"/>
</dbReference>
<evidence type="ECO:0000313" key="10">
    <source>
        <dbReference type="Proteomes" id="UP000304928"/>
    </source>
</evidence>
<feature type="domain" description="Helicase C-terminal" evidence="8">
    <location>
        <begin position="792"/>
        <end position="949"/>
    </location>
</feature>
<feature type="compositionally biased region" description="Low complexity" evidence="6">
    <location>
        <begin position="1"/>
        <end position="14"/>
    </location>
</feature>
<dbReference type="AlphaFoldDB" id="A0A4S9BX12"/>
<feature type="domain" description="Helicase ATP-binding" evidence="7">
    <location>
        <begin position="261"/>
        <end position="473"/>
    </location>
</feature>
<feature type="compositionally biased region" description="Basic and acidic residues" evidence="6">
    <location>
        <begin position="96"/>
        <end position="118"/>
    </location>
</feature>
<dbReference type="GO" id="GO:0006281">
    <property type="term" value="P:DNA repair"/>
    <property type="evidence" value="ECO:0007669"/>
    <property type="project" value="TreeGrafter"/>
</dbReference>
<comment type="similarity">
    <text evidence="1">Belongs to the SNF2/RAD54 helicase family.</text>
</comment>
<dbReference type="GO" id="GO:0008094">
    <property type="term" value="F:ATP-dependent activity, acting on DNA"/>
    <property type="evidence" value="ECO:0007669"/>
    <property type="project" value="TreeGrafter"/>
</dbReference>
<feature type="compositionally biased region" description="Polar residues" evidence="6">
    <location>
        <begin position="127"/>
        <end position="141"/>
    </location>
</feature>
<dbReference type="SMART" id="SM00487">
    <property type="entry name" value="DEXDc"/>
    <property type="match status" value="1"/>
</dbReference>
<dbReference type="PROSITE" id="PS51192">
    <property type="entry name" value="HELICASE_ATP_BIND_1"/>
    <property type="match status" value="1"/>
</dbReference>
<dbReference type="PANTHER" id="PTHR45626:SF17">
    <property type="entry name" value="HELICASE-LIKE TRANSCRIPTION FACTOR"/>
    <property type="match status" value="1"/>
</dbReference>
<dbReference type="GO" id="GO:0016787">
    <property type="term" value="F:hydrolase activity"/>
    <property type="evidence" value="ECO:0007669"/>
    <property type="project" value="UniProtKB-KW"/>
</dbReference>
<dbReference type="GO" id="GO:0004386">
    <property type="term" value="F:helicase activity"/>
    <property type="evidence" value="ECO:0007669"/>
    <property type="project" value="UniProtKB-KW"/>
</dbReference>
<feature type="region of interest" description="Disordered" evidence="6">
    <location>
        <begin position="1"/>
        <end position="166"/>
    </location>
</feature>
<evidence type="ECO:0000256" key="2">
    <source>
        <dbReference type="ARBA" id="ARBA00022741"/>
    </source>
</evidence>
<sequence>MTEVSEVSEVAAQESENHMGMDEQTSEEHTAEKETHHEYLAAPSTTEEPSPHHFDTLDPQDTLPTVDIEHNEVQSNYTTDAVDTSDDVNPEPTTNNEKRKYSQLPEEQHLEPQSDTRPNKRSKRDANQANGQIDESPTIRKSSARTKPLLSKPNAAQSKHRSIDLTHRSMVEDIAVAQSKAEQPSFSTDNNREKALKDLLEHVPESKKREARKDIAWLNKACRGFTGRSLKPENGAWSLKGMKTSLQNHQVISAGFMRHRETGDEFPRSGIIGDQMGLGKTVIALACVVNGKPCRQPHWKPDPDGKDENMPQTTLIVVPKSLLQQWSDEISLHCKDVPISKRSEWGIGSTRIFRDRDSSTTKPKDLYDADIVLTTYEDVQKSMPKKLVYPRDMPEEEKAAHLEENLTKKPGLLQEVKFYRIILDEGHTIRNHKTQKSQAAFHLQAHHRWILSGTPLLNGSSDAYSYAYFIRHPLVYPKMTLKAWKKRFSPQEDDEQPAPLPDTLMKCIHRFTHADELLGARIVTLPPMHHDILETEFLPFEKVVDRILDRNFKSSTTSSNKDGEEFSGSVKFLALLTMKRQLSSHPLILSTEICNILEPTDFEKLDGGLKEQEQRGHKGNDYIRRLYEQLQAGHTSDLALKDSTTQDLTESLFSKSLDPDEVHEVSDQRQRKGESKNVKTGGSHGKHVEYNSFLDSISKTKSPHIHNQRTQCVVCGRPADQARKALPCNHVYCKTHLKDMMHEQNSANPVCKSPGCGEVIQSNRSADMTDASFHKWQNGNGEVYHSAKTLAVNSQILNFWEEDPKAKVIVFTVWRGMLEILSNIFHSEGWVHTTLHGGLDQKVREDNIANFKSDPKVKILIATLFTGGTGLNLTCASKAILCEPWWHSGAEDQAFGRLYRIGQKKETTFTKIVVKDSIDEMILDIQKKKDFDINQVLSDKKGHQMQQLQRCAAEWLEDRETA</sequence>
<dbReference type="PANTHER" id="PTHR45626">
    <property type="entry name" value="TRANSCRIPTION TERMINATION FACTOR 2-RELATED"/>
    <property type="match status" value="1"/>
</dbReference>
<feature type="compositionally biased region" description="Basic and acidic residues" evidence="6">
    <location>
        <begin position="659"/>
        <end position="677"/>
    </location>
</feature>
<organism evidence="9 10">
    <name type="scientific">Aureobasidium pullulans</name>
    <name type="common">Black yeast</name>
    <name type="synonym">Pullularia pullulans</name>
    <dbReference type="NCBI Taxonomy" id="5580"/>
    <lineage>
        <taxon>Eukaryota</taxon>
        <taxon>Fungi</taxon>
        <taxon>Dikarya</taxon>
        <taxon>Ascomycota</taxon>
        <taxon>Pezizomycotina</taxon>
        <taxon>Dothideomycetes</taxon>
        <taxon>Dothideomycetidae</taxon>
        <taxon>Dothideales</taxon>
        <taxon>Saccotheciaceae</taxon>
        <taxon>Aureobasidium</taxon>
    </lineage>
</organism>
<reference evidence="9 10" key="1">
    <citation type="submission" date="2018-10" db="EMBL/GenBank/DDBJ databases">
        <title>Fifty Aureobasidium pullulans genomes reveal a recombining polyextremotolerant generalist.</title>
        <authorList>
            <person name="Gostincar C."/>
            <person name="Turk M."/>
            <person name="Zajc J."/>
            <person name="Gunde-Cimerman N."/>
        </authorList>
    </citation>
    <scope>NUCLEOTIDE SEQUENCE [LARGE SCALE GENOMIC DNA]</scope>
    <source>
        <strain evidence="9 10">EXF-10507</strain>
    </source>
</reference>
<dbReference type="Gene3D" id="3.40.50.10810">
    <property type="entry name" value="Tandem AAA-ATPase domain"/>
    <property type="match status" value="1"/>
</dbReference>
<evidence type="ECO:0000259" key="8">
    <source>
        <dbReference type="PROSITE" id="PS51194"/>
    </source>
</evidence>
<keyword evidence="4" id="KW-0347">Helicase</keyword>
<evidence type="ECO:0008006" key="11">
    <source>
        <dbReference type="Google" id="ProtNLM"/>
    </source>
</evidence>
<keyword evidence="5" id="KW-0067">ATP-binding</keyword>
<dbReference type="Pfam" id="PF00271">
    <property type="entry name" value="Helicase_C"/>
    <property type="match status" value="1"/>
</dbReference>
<name>A0A4S9BX12_AURPU</name>
<dbReference type="Gene3D" id="3.30.40.10">
    <property type="entry name" value="Zinc/RING finger domain, C3HC4 (zinc finger)"/>
    <property type="match status" value="1"/>
</dbReference>
<evidence type="ECO:0000313" key="9">
    <source>
        <dbReference type="EMBL" id="THW97513.1"/>
    </source>
</evidence>
<dbReference type="InterPro" id="IPR013083">
    <property type="entry name" value="Znf_RING/FYVE/PHD"/>
</dbReference>
<dbReference type="GO" id="GO:0005524">
    <property type="term" value="F:ATP binding"/>
    <property type="evidence" value="ECO:0007669"/>
    <property type="project" value="UniProtKB-KW"/>
</dbReference>
<dbReference type="GO" id="GO:0005634">
    <property type="term" value="C:nucleus"/>
    <property type="evidence" value="ECO:0007669"/>
    <property type="project" value="TreeGrafter"/>
</dbReference>
<gene>
    <name evidence="9" type="ORF">D6D15_00293</name>
</gene>
<keyword evidence="3" id="KW-0378">Hydrolase</keyword>
<evidence type="ECO:0000256" key="5">
    <source>
        <dbReference type="ARBA" id="ARBA00022840"/>
    </source>
</evidence>
<feature type="compositionally biased region" description="Basic and acidic residues" evidence="6">
    <location>
        <begin position="15"/>
        <end position="39"/>
    </location>
</feature>
<dbReference type="SMART" id="SM00490">
    <property type="entry name" value="HELICc"/>
    <property type="match status" value="1"/>
</dbReference>
<evidence type="ECO:0000256" key="3">
    <source>
        <dbReference type="ARBA" id="ARBA00022801"/>
    </source>
</evidence>
<protein>
    <recommendedName>
        <fullName evidence="11">SNF2 family DNA-dependent ATPase domain-containing protein</fullName>
    </recommendedName>
</protein>
<dbReference type="SUPFAM" id="SSF57850">
    <property type="entry name" value="RING/U-box"/>
    <property type="match status" value="1"/>
</dbReference>
<proteinExistence type="inferred from homology"/>
<dbReference type="InterPro" id="IPR014001">
    <property type="entry name" value="Helicase_ATP-bd"/>
</dbReference>
<comment type="caution">
    <text evidence="9">The sequence shown here is derived from an EMBL/GenBank/DDBJ whole genome shotgun (WGS) entry which is preliminary data.</text>
</comment>
<dbReference type="CDD" id="cd18793">
    <property type="entry name" value="SF2_C_SNF"/>
    <property type="match status" value="1"/>
</dbReference>
<dbReference type="CDD" id="cd18008">
    <property type="entry name" value="DEXDc_SHPRH-like"/>
    <property type="match status" value="1"/>
</dbReference>
<dbReference type="Proteomes" id="UP000304928">
    <property type="component" value="Unassembled WGS sequence"/>
</dbReference>
<dbReference type="PROSITE" id="PS51194">
    <property type="entry name" value="HELICASE_CTER"/>
    <property type="match status" value="1"/>
</dbReference>
<dbReference type="InterPro" id="IPR001650">
    <property type="entry name" value="Helicase_C-like"/>
</dbReference>
<dbReference type="InterPro" id="IPR049730">
    <property type="entry name" value="SNF2/RAD54-like_C"/>
</dbReference>
<evidence type="ECO:0000256" key="4">
    <source>
        <dbReference type="ARBA" id="ARBA00022806"/>
    </source>
</evidence>